<dbReference type="Pfam" id="PF01395">
    <property type="entry name" value="PBP_GOBP"/>
    <property type="match status" value="1"/>
</dbReference>
<comment type="subcellular location">
    <subcellularLocation>
        <location evidence="1">Secreted</location>
    </subcellularLocation>
</comment>
<protein>
    <submittedName>
        <fullName evidence="6">Uncharacterized protein</fullName>
    </submittedName>
</protein>
<organism evidence="6 7">
    <name type="scientific">Aquatica leii</name>
    <dbReference type="NCBI Taxonomy" id="1421715"/>
    <lineage>
        <taxon>Eukaryota</taxon>
        <taxon>Metazoa</taxon>
        <taxon>Ecdysozoa</taxon>
        <taxon>Arthropoda</taxon>
        <taxon>Hexapoda</taxon>
        <taxon>Insecta</taxon>
        <taxon>Pterygota</taxon>
        <taxon>Neoptera</taxon>
        <taxon>Endopterygota</taxon>
        <taxon>Coleoptera</taxon>
        <taxon>Polyphaga</taxon>
        <taxon>Elateriformia</taxon>
        <taxon>Elateroidea</taxon>
        <taxon>Lampyridae</taxon>
        <taxon>Luciolinae</taxon>
        <taxon>Aquatica</taxon>
    </lineage>
</organism>
<evidence type="ECO:0000256" key="5">
    <source>
        <dbReference type="SAM" id="SignalP"/>
    </source>
</evidence>
<accession>A0AAN7NZ48</accession>
<dbReference type="Gene3D" id="1.10.238.20">
    <property type="entry name" value="Pheromone/general odorant binding protein domain"/>
    <property type="match status" value="1"/>
</dbReference>
<dbReference type="SUPFAM" id="SSF47565">
    <property type="entry name" value="Insect pheromone/odorant-binding proteins"/>
    <property type="match status" value="1"/>
</dbReference>
<comment type="caution">
    <text evidence="6">The sequence shown here is derived from an EMBL/GenBank/DDBJ whole genome shotgun (WGS) entry which is preliminary data.</text>
</comment>
<dbReference type="GO" id="GO:0005549">
    <property type="term" value="F:odorant binding"/>
    <property type="evidence" value="ECO:0007669"/>
    <property type="project" value="InterPro"/>
</dbReference>
<comment type="similarity">
    <text evidence="2">Belongs to the PBP/GOBP family.</text>
</comment>
<evidence type="ECO:0000313" key="7">
    <source>
        <dbReference type="Proteomes" id="UP001353858"/>
    </source>
</evidence>
<dbReference type="InterPro" id="IPR036728">
    <property type="entry name" value="PBP_GOBP_sf"/>
</dbReference>
<keyword evidence="4 5" id="KW-0732">Signal</keyword>
<dbReference type="PANTHER" id="PTHR11857">
    <property type="entry name" value="ODORANT BINDING PROTEIN-RELATED"/>
    <property type="match status" value="1"/>
</dbReference>
<keyword evidence="3" id="KW-0964">Secreted</keyword>
<feature type="chain" id="PRO_5042859514" evidence="5">
    <location>
        <begin position="22"/>
        <end position="126"/>
    </location>
</feature>
<dbReference type="InterPro" id="IPR006170">
    <property type="entry name" value="PBP/GOBP"/>
</dbReference>
<evidence type="ECO:0000256" key="2">
    <source>
        <dbReference type="ARBA" id="ARBA00008098"/>
    </source>
</evidence>
<reference evidence="7" key="1">
    <citation type="submission" date="2023-01" db="EMBL/GenBank/DDBJ databases">
        <title>Key to firefly adult light organ development and bioluminescence: homeobox transcription factors regulate luciferase expression and transportation to peroxisome.</title>
        <authorList>
            <person name="Fu X."/>
        </authorList>
    </citation>
    <scope>NUCLEOTIDE SEQUENCE [LARGE SCALE GENOMIC DNA]</scope>
</reference>
<dbReference type="GO" id="GO:0005615">
    <property type="term" value="C:extracellular space"/>
    <property type="evidence" value="ECO:0007669"/>
    <property type="project" value="TreeGrafter"/>
</dbReference>
<gene>
    <name evidence="6" type="ORF">RN001_015398</name>
</gene>
<keyword evidence="7" id="KW-1185">Reference proteome</keyword>
<dbReference type="EMBL" id="JARPUR010000007">
    <property type="protein sequence ID" value="KAK4873369.1"/>
    <property type="molecule type" value="Genomic_DNA"/>
</dbReference>
<evidence type="ECO:0000256" key="3">
    <source>
        <dbReference type="ARBA" id="ARBA00022525"/>
    </source>
</evidence>
<proteinExistence type="inferred from homology"/>
<evidence type="ECO:0000313" key="6">
    <source>
        <dbReference type="EMBL" id="KAK4873369.1"/>
    </source>
</evidence>
<dbReference type="AlphaFoldDB" id="A0AAN7NZ48"/>
<dbReference type="Proteomes" id="UP001353858">
    <property type="component" value="Unassembled WGS sequence"/>
</dbReference>
<evidence type="ECO:0000256" key="1">
    <source>
        <dbReference type="ARBA" id="ARBA00004613"/>
    </source>
</evidence>
<sequence length="126" mass="14410">MYSLIALYLLVNLSLLKTSYLDKRPSMFLPYASECMCETGVDPKKAYDYIYHLKFSNDPCFKCFVKCTLVKIGFYTSDGKVSELVSQLNAQELTQDDFNKCNNTNPDLCERLYKVSKCVVGLLRAL</sequence>
<feature type="signal peptide" evidence="5">
    <location>
        <begin position="1"/>
        <end position="21"/>
    </location>
</feature>
<name>A0AAN7NZ48_9COLE</name>
<evidence type="ECO:0000256" key="4">
    <source>
        <dbReference type="ARBA" id="ARBA00022729"/>
    </source>
</evidence>
<dbReference type="CDD" id="cd23992">
    <property type="entry name" value="PBP_GOBP"/>
    <property type="match status" value="1"/>
</dbReference>
<dbReference type="GO" id="GO:0007608">
    <property type="term" value="P:sensory perception of smell"/>
    <property type="evidence" value="ECO:0007669"/>
    <property type="project" value="TreeGrafter"/>
</dbReference>
<dbReference type="PANTHER" id="PTHR11857:SF43">
    <property type="entry name" value="GEO07291P1-RELATED"/>
    <property type="match status" value="1"/>
</dbReference>